<reference evidence="3" key="3">
    <citation type="submission" date="2025-09" db="UniProtKB">
        <authorList>
            <consortium name="Ensembl"/>
        </authorList>
    </citation>
    <scope>IDENTIFICATION</scope>
</reference>
<reference evidence="3 4" key="1">
    <citation type="journal article" date="2021" name="G3 (Bethesda)">
        <title>Improved contiguity of the threespine stickleback genome using long-read sequencing.</title>
        <authorList>
            <person name="Nath S."/>
            <person name="Shaw D.E."/>
            <person name="White M.A."/>
        </authorList>
    </citation>
    <scope>NUCLEOTIDE SEQUENCE [LARGE SCALE GENOMIC DNA]</scope>
    <source>
        <strain evidence="3 4">Lake Benthic</strain>
    </source>
</reference>
<keyword evidence="4" id="KW-1185">Reference proteome</keyword>
<feature type="chain" id="PRO_5043028232" description="C-type lectin domain-containing protein" evidence="1">
    <location>
        <begin position="26"/>
        <end position="195"/>
    </location>
</feature>
<sequence>MSVSQLRPKTLLVFVLTTIPLRTWTCPQDIGEEDKSQRKIHLNVRRGSSERPEHIWAGLHLQLLHHLVTMKTLTLTVLLCAVMTLTRAAAERHLVRTSSSCPRGWTKTAGRCFRDIPTAASGAQAQRGCLSLGGHLTSAHSVQEYQDIQTIVFSSRSRHPATRIRGSHAREEALWFWSDGTYLDHPIWAPGEPFN</sequence>
<dbReference type="Proteomes" id="UP000007635">
    <property type="component" value="Chromosome VII"/>
</dbReference>
<dbReference type="InterPro" id="IPR016187">
    <property type="entry name" value="CTDL_fold"/>
</dbReference>
<protein>
    <recommendedName>
        <fullName evidence="2">C-type lectin domain-containing protein</fullName>
    </recommendedName>
</protein>
<dbReference type="RefSeq" id="XP_040036524.1">
    <property type="nucleotide sequence ID" value="XM_040180590.1"/>
</dbReference>
<feature type="domain" description="C-type lectin" evidence="2">
    <location>
        <begin position="108"/>
        <end position="195"/>
    </location>
</feature>
<evidence type="ECO:0000313" key="3">
    <source>
        <dbReference type="Ensembl" id="ENSGACP00000070676.1"/>
    </source>
</evidence>
<dbReference type="Ensembl" id="ENSGACT00000083467.1">
    <property type="protein sequence ID" value="ENSGACP00000070676.1"/>
    <property type="gene ID" value="ENSGACG00000028985.1"/>
</dbReference>
<dbReference type="AlphaFoldDB" id="A0AAQ4S3P1"/>
<dbReference type="Gene3D" id="3.10.100.10">
    <property type="entry name" value="Mannose-Binding Protein A, subunit A"/>
    <property type="match status" value="1"/>
</dbReference>
<dbReference type="SUPFAM" id="SSF56436">
    <property type="entry name" value="C-type lectin-like"/>
    <property type="match status" value="1"/>
</dbReference>
<evidence type="ECO:0000256" key="1">
    <source>
        <dbReference type="SAM" id="SignalP"/>
    </source>
</evidence>
<feature type="signal peptide" evidence="1">
    <location>
        <begin position="1"/>
        <end position="25"/>
    </location>
</feature>
<dbReference type="InterPro" id="IPR016186">
    <property type="entry name" value="C-type_lectin-like/link_sf"/>
</dbReference>
<dbReference type="GeneTree" id="ENSGT01120000272028"/>
<dbReference type="GeneID" id="120821693"/>
<evidence type="ECO:0000259" key="2">
    <source>
        <dbReference type="PROSITE" id="PS50041"/>
    </source>
</evidence>
<proteinExistence type="predicted"/>
<dbReference type="InterPro" id="IPR001304">
    <property type="entry name" value="C-type_lectin-like"/>
</dbReference>
<accession>A0AAQ4S3P1</accession>
<dbReference type="KEGG" id="gat:120821693"/>
<evidence type="ECO:0000313" key="4">
    <source>
        <dbReference type="Proteomes" id="UP000007635"/>
    </source>
</evidence>
<organism evidence="3 4">
    <name type="scientific">Gasterosteus aculeatus aculeatus</name>
    <name type="common">three-spined stickleback</name>
    <dbReference type="NCBI Taxonomy" id="481459"/>
    <lineage>
        <taxon>Eukaryota</taxon>
        <taxon>Metazoa</taxon>
        <taxon>Chordata</taxon>
        <taxon>Craniata</taxon>
        <taxon>Vertebrata</taxon>
        <taxon>Euteleostomi</taxon>
        <taxon>Actinopterygii</taxon>
        <taxon>Neopterygii</taxon>
        <taxon>Teleostei</taxon>
        <taxon>Neoteleostei</taxon>
        <taxon>Acanthomorphata</taxon>
        <taxon>Eupercaria</taxon>
        <taxon>Perciformes</taxon>
        <taxon>Cottioidei</taxon>
        <taxon>Gasterosteales</taxon>
        <taxon>Gasterosteidae</taxon>
        <taxon>Gasterosteus</taxon>
    </lineage>
</organism>
<dbReference type="PROSITE" id="PS50041">
    <property type="entry name" value="C_TYPE_LECTIN_2"/>
    <property type="match status" value="1"/>
</dbReference>
<reference evidence="3" key="2">
    <citation type="submission" date="2025-08" db="UniProtKB">
        <authorList>
            <consortium name="Ensembl"/>
        </authorList>
    </citation>
    <scope>IDENTIFICATION</scope>
</reference>
<keyword evidence="1" id="KW-0732">Signal</keyword>
<name>A0AAQ4S3P1_GASAC</name>